<evidence type="ECO:0000259" key="14">
    <source>
        <dbReference type="Pfam" id="PF23559"/>
    </source>
</evidence>
<feature type="region of interest" description="Disordered" evidence="10">
    <location>
        <begin position="1410"/>
        <end position="1439"/>
    </location>
</feature>
<dbReference type="InterPro" id="IPR042197">
    <property type="entry name" value="Apaf_helical"/>
</dbReference>
<dbReference type="SUPFAM" id="SSF52058">
    <property type="entry name" value="L domain-like"/>
    <property type="match status" value="1"/>
</dbReference>
<dbReference type="GO" id="GO:0046872">
    <property type="term" value="F:metal ion binding"/>
    <property type="evidence" value="ECO:0007669"/>
    <property type="project" value="UniProtKB-KW"/>
</dbReference>
<dbReference type="Pfam" id="PF23598">
    <property type="entry name" value="LRR_14"/>
    <property type="match status" value="1"/>
</dbReference>
<sequence>MAMVLDAFTSYVQNMLTEMVSEEVHMLLGVGDEIDKMDVKLRDLKNFLADADRRNITDESVQEWVAQLKRAMYEAADILDLCQLKAMERGSSKVDCGCFNPLLFCMRNPSHARDIGTRIKALNKRLDAIKERSAAFSFINLGSYEDRSSKVHAACSSDARRETSGEFDRQGVVGEKIEEDTRNLIEMMLTEKETNNNIMVFAIVGVGGIGKTTLAQKIFNDEVMKAEFDKTIWLSINKDFGKVELLRTIIALVGGVHGGEKALAVLQPILATALKGKKLFVVLDDVWNHGAWGDVLKTPLTNVLARGSRVLVTTRDERVARAMKAVLPYHHVDKLDEEDAWSLLKKQIILSETDEREIDMLKDIGVQIIAKCDGLPLAVKIMGGLLCQKDKKHREWEMVLDDSIWSISGLPEELNHAVYLSYEDLSSCAKQCFLHYSLLPKTAVFYRDQIIGMWVSEGFVHGNSDYLEELGSTYYKELILRNLVEPNTQYVDQCVCNMHDVVRSFAQFVARNEALATCSGETNIVSKLSGHEFLQISLESKGSESDGLDWSSLQAQKTLRALISVGYINIKPGDSLVHFPCLRTLHIDSAHVVELLESLHELKHLRYLSLENTDISSLPDSIGKMKFLQYISLYGCEQFLKVPHSFVKLGQLRYLNFCGTSIEGIPRGFHALTSMRALHGFPAQVDGHWCSLEELGPLSQLKHLQLDGLENITASSSAAKAKLGDKVHLTDLTLACGSILGYDGLIKEEDGVSEEEQQKIEKVFDELCPPPRLENLHIRGYFGQRLPRWMMSSLDVSLSSLRILFITDLACCTQLPDGLCRLPYLEFIQILRAPAIKRVGPEFMQSYHQHSPRPSQMVAAFPRLHKMELIGMVEWEEWEWEEQVQAFPVLQELMLKQCKLKCLPPGLASQAGALNKLTIYNVQGLISVENFPSLVELELDENLDLERITNLPRLQKLTIQDCPKLKALEDVPALQRIILTDEDMEALPEYMGGINPRHLELYCSLVLLTSIAAGQSGAEWDKFGHVEHVKAYASEGGNSRKWYVLYTANPYSLETNVSHSFMSRGTLTSFEDGQRFESLFKMTRKNFSYICSLVMGPSMEDMNSYTFVDGRVLSLEDRVAVALRRLQSSEPTESIASSVGVNESIILLVTERFVDTVWEQADHHSSWPDSSEMDKIKSKFDKIHNMHNCCGVICTRHIPFGPNWDHEKNGSTLIQVVVDPEMRFRNIWLGSAGMTQSSLLHDSALFKECVKGDLLNGSKLNTALDGSEVGEYIIGDAGYPLLPWLLTPYEEEELSDFKTEFNRRHSAATTCALKALARFKDTWKCLHGETWWPANLETLSKIIYACCRLHNIVIDMEDDAAMRSTKWRNYSKEVRQLANEDAVRARDMLSQYFLASRSSESGVLLLDAERDDEAASSGSGGENKKQEAQTRTRDEDIVN</sequence>
<dbReference type="InterPro" id="IPR036388">
    <property type="entry name" value="WH-like_DNA-bd_sf"/>
</dbReference>
<evidence type="ECO:0000256" key="2">
    <source>
        <dbReference type="ARBA" id="ARBA00008894"/>
    </source>
</evidence>
<evidence type="ECO:0000256" key="1">
    <source>
        <dbReference type="ARBA" id="ARBA00001968"/>
    </source>
</evidence>
<evidence type="ECO:0000259" key="12">
    <source>
        <dbReference type="Pfam" id="PF13359"/>
    </source>
</evidence>
<evidence type="ECO:0000259" key="11">
    <source>
        <dbReference type="Pfam" id="PF00931"/>
    </source>
</evidence>
<accession>A0A9R0XTG0</accession>
<evidence type="ECO:0000256" key="8">
    <source>
        <dbReference type="ARBA" id="ARBA00022840"/>
    </source>
</evidence>
<evidence type="ECO:0000259" key="13">
    <source>
        <dbReference type="Pfam" id="PF18052"/>
    </source>
</evidence>
<dbReference type="Gene3D" id="3.40.50.300">
    <property type="entry name" value="P-loop containing nucleotide triphosphate hydrolases"/>
    <property type="match status" value="1"/>
</dbReference>
<evidence type="ECO:0000256" key="9">
    <source>
        <dbReference type="ARBA" id="ARBA00023054"/>
    </source>
</evidence>
<dbReference type="Pfam" id="PF00931">
    <property type="entry name" value="NB-ARC"/>
    <property type="match status" value="1"/>
</dbReference>
<keyword evidence="5" id="KW-0677">Repeat</keyword>
<dbReference type="InterPro" id="IPR038005">
    <property type="entry name" value="RX-like_CC"/>
</dbReference>
<dbReference type="InterPro" id="IPR027417">
    <property type="entry name" value="P-loop_NTPase"/>
</dbReference>
<dbReference type="PANTHER" id="PTHR36766">
    <property type="entry name" value="PLANT BROAD-SPECTRUM MILDEW RESISTANCE PROTEIN RPW8"/>
    <property type="match status" value="1"/>
</dbReference>
<dbReference type="InterPro" id="IPR041118">
    <property type="entry name" value="Rx_N"/>
</dbReference>
<dbReference type="EMBL" id="LT934121">
    <property type="protein sequence ID" value="VAI42203.1"/>
    <property type="molecule type" value="Genomic_DNA"/>
</dbReference>
<dbReference type="InterPro" id="IPR032675">
    <property type="entry name" value="LRR_dom_sf"/>
</dbReference>
<keyword evidence="8" id="KW-0067">ATP-binding</keyword>
<reference evidence="16 17" key="1">
    <citation type="submission" date="2017-09" db="EMBL/GenBank/DDBJ databases">
        <authorList>
            <consortium name="International Durum Wheat Genome Sequencing Consortium (IDWGSC)"/>
            <person name="Milanesi L."/>
        </authorList>
    </citation>
    <scope>NUCLEOTIDE SEQUENCE [LARGE SCALE GENOMIC DNA]</scope>
    <source>
        <strain evidence="17">cv. Svevo</strain>
    </source>
</reference>
<feature type="domain" description="Disease resistance R13L4/SHOC-2-like LRR" evidence="15">
    <location>
        <begin position="574"/>
        <end position="900"/>
    </location>
</feature>
<feature type="domain" description="DDE Tnp4" evidence="12">
    <location>
        <begin position="1211"/>
        <end position="1351"/>
    </location>
</feature>
<dbReference type="CDD" id="cd14798">
    <property type="entry name" value="RX-CC_like"/>
    <property type="match status" value="1"/>
</dbReference>
<dbReference type="Pfam" id="PF13359">
    <property type="entry name" value="DDE_Tnp_4"/>
    <property type="match status" value="1"/>
</dbReference>
<dbReference type="Proteomes" id="UP000324705">
    <property type="component" value="Chromosome 6A"/>
</dbReference>
<evidence type="ECO:0000256" key="7">
    <source>
        <dbReference type="ARBA" id="ARBA00022821"/>
    </source>
</evidence>
<dbReference type="Gene3D" id="1.10.8.430">
    <property type="entry name" value="Helical domain of apoptotic protease-activating factors"/>
    <property type="match status" value="1"/>
</dbReference>
<comment type="similarity">
    <text evidence="2">Belongs to the disease resistance NB-LRR family.</text>
</comment>
<dbReference type="GO" id="GO:0006952">
    <property type="term" value="P:defense response"/>
    <property type="evidence" value="ECO:0007669"/>
    <property type="project" value="UniProtKB-KW"/>
</dbReference>
<evidence type="ECO:0000313" key="17">
    <source>
        <dbReference type="Proteomes" id="UP000324705"/>
    </source>
</evidence>
<dbReference type="Gene3D" id="3.80.10.10">
    <property type="entry name" value="Ribonuclease Inhibitor"/>
    <property type="match status" value="2"/>
</dbReference>
<evidence type="ECO:0000313" key="16">
    <source>
        <dbReference type="EMBL" id="VAI42203.1"/>
    </source>
</evidence>
<keyword evidence="17" id="KW-1185">Reference proteome</keyword>
<evidence type="ECO:0000256" key="4">
    <source>
        <dbReference type="ARBA" id="ARBA00022723"/>
    </source>
</evidence>
<dbReference type="InterPro" id="IPR058922">
    <property type="entry name" value="WHD_DRP"/>
</dbReference>
<evidence type="ECO:0000256" key="6">
    <source>
        <dbReference type="ARBA" id="ARBA00022741"/>
    </source>
</evidence>
<gene>
    <name evidence="16" type="ORF">TRITD_6Av1G010520</name>
</gene>
<dbReference type="Gene3D" id="1.10.10.10">
    <property type="entry name" value="Winged helix-like DNA-binding domain superfamily/Winged helix DNA-binding domain"/>
    <property type="match status" value="1"/>
</dbReference>
<dbReference type="InterPro" id="IPR003591">
    <property type="entry name" value="Leu-rich_rpt_typical-subtyp"/>
</dbReference>
<feature type="domain" description="Disease resistance protein winged helix" evidence="14">
    <location>
        <begin position="440"/>
        <end position="506"/>
    </location>
</feature>
<dbReference type="SUPFAM" id="SSF52540">
    <property type="entry name" value="P-loop containing nucleoside triphosphate hydrolases"/>
    <property type="match status" value="1"/>
</dbReference>
<dbReference type="GO" id="GO:0005524">
    <property type="term" value="F:ATP binding"/>
    <property type="evidence" value="ECO:0007669"/>
    <property type="project" value="UniProtKB-KW"/>
</dbReference>
<comment type="cofactor">
    <cofactor evidence="1">
        <name>a divalent metal cation</name>
        <dbReference type="ChEBI" id="CHEBI:60240"/>
    </cofactor>
</comment>
<dbReference type="SMART" id="SM00369">
    <property type="entry name" value="LRR_TYP"/>
    <property type="match status" value="3"/>
</dbReference>
<feature type="domain" description="Disease resistance N-terminal" evidence="13">
    <location>
        <begin position="10"/>
        <end position="91"/>
    </location>
</feature>
<dbReference type="Pfam" id="PF18052">
    <property type="entry name" value="Rx_N"/>
    <property type="match status" value="1"/>
</dbReference>
<keyword evidence="6" id="KW-0547">Nucleotide-binding</keyword>
<evidence type="ECO:0000256" key="5">
    <source>
        <dbReference type="ARBA" id="ARBA00022737"/>
    </source>
</evidence>
<dbReference type="GO" id="GO:0043531">
    <property type="term" value="F:ADP binding"/>
    <property type="evidence" value="ECO:0007669"/>
    <property type="project" value="InterPro"/>
</dbReference>
<organism evidence="16 17">
    <name type="scientific">Triticum turgidum subsp. durum</name>
    <name type="common">Durum wheat</name>
    <name type="synonym">Triticum durum</name>
    <dbReference type="NCBI Taxonomy" id="4567"/>
    <lineage>
        <taxon>Eukaryota</taxon>
        <taxon>Viridiplantae</taxon>
        <taxon>Streptophyta</taxon>
        <taxon>Embryophyta</taxon>
        <taxon>Tracheophyta</taxon>
        <taxon>Spermatophyta</taxon>
        <taxon>Magnoliopsida</taxon>
        <taxon>Liliopsida</taxon>
        <taxon>Poales</taxon>
        <taxon>Poaceae</taxon>
        <taxon>BOP clade</taxon>
        <taxon>Pooideae</taxon>
        <taxon>Triticodae</taxon>
        <taxon>Triticeae</taxon>
        <taxon>Triticinae</taxon>
        <taxon>Triticum</taxon>
    </lineage>
</organism>
<protein>
    <submittedName>
        <fullName evidence="16">Uncharacterized protein</fullName>
    </submittedName>
</protein>
<keyword evidence="9" id="KW-0175">Coiled coil</keyword>
<name>A0A9R0XTG0_TRITD</name>
<dbReference type="InterPro" id="IPR027806">
    <property type="entry name" value="HARBI1_dom"/>
</dbReference>
<dbReference type="InterPro" id="IPR002182">
    <property type="entry name" value="NB-ARC"/>
</dbReference>
<dbReference type="InterPro" id="IPR055414">
    <property type="entry name" value="LRR_R13L4/SHOC2-like"/>
</dbReference>
<keyword evidence="3" id="KW-0433">Leucine-rich repeat</keyword>
<dbReference type="GO" id="GO:0051707">
    <property type="term" value="P:response to other organism"/>
    <property type="evidence" value="ECO:0007669"/>
    <property type="project" value="UniProtKB-ARBA"/>
</dbReference>
<feature type="domain" description="NB-ARC" evidence="11">
    <location>
        <begin position="182"/>
        <end position="348"/>
    </location>
</feature>
<proteinExistence type="inferred from homology"/>
<evidence type="ECO:0000256" key="3">
    <source>
        <dbReference type="ARBA" id="ARBA00022614"/>
    </source>
</evidence>
<dbReference type="Gramene" id="TRITD6Av1G010520.37">
    <property type="protein sequence ID" value="TRITD6Av1G010520.37"/>
    <property type="gene ID" value="TRITD6Av1G010520"/>
</dbReference>
<evidence type="ECO:0000256" key="10">
    <source>
        <dbReference type="SAM" id="MobiDB-lite"/>
    </source>
</evidence>
<dbReference type="PANTHER" id="PTHR36766:SF36">
    <property type="entry name" value="AAA+ ATPASE DOMAIN-CONTAINING PROTEIN"/>
    <property type="match status" value="1"/>
</dbReference>
<keyword evidence="4" id="KW-0479">Metal-binding</keyword>
<keyword evidence="7" id="KW-0611">Plant defense</keyword>
<dbReference type="Pfam" id="PF23559">
    <property type="entry name" value="WHD_DRP"/>
    <property type="match status" value="1"/>
</dbReference>
<feature type="compositionally biased region" description="Basic and acidic residues" evidence="10">
    <location>
        <begin position="1422"/>
        <end position="1439"/>
    </location>
</feature>
<dbReference type="PRINTS" id="PR00364">
    <property type="entry name" value="DISEASERSIST"/>
</dbReference>
<evidence type="ECO:0000259" key="15">
    <source>
        <dbReference type="Pfam" id="PF23598"/>
    </source>
</evidence>
<dbReference type="Gene3D" id="1.20.5.4130">
    <property type="match status" value="1"/>
</dbReference>